<sequence>ILDKAFQGIHSDFSQLAARVGLPFHQVVNRFMRQFGCACASNFWNSYQKFHAANKEQEIVRIEQVDITVSMCYALFQEEYPGMWQKILTDFDDAENCNDEGKSVGHRQALFFRLAKHHLQVFTSMVKAHAFETVIIMAGNVVNQNASLGQVYASLGAINFFLERCRVDDNEILAHFKTHI</sequence>
<dbReference type="EMBL" id="WHUW01000002">
    <property type="protein sequence ID" value="KAF8451138.1"/>
    <property type="molecule type" value="Genomic_DNA"/>
</dbReference>
<feature type="non-terminal residue" evidence="1">
    <location>
        <position position="180"/>
    </location>
</feature>
<reference evidence="1" key="2">
    <citation type="journal article" date="2020" name="Nat. Commun.">
        <title>Large-scale genome sequencing of mycorrhizal fungi provides insights into the early evolution of symbiotic traits.</title>
        <authorList>
            <person name="Miyauchi S."/>
            <person name="Kiss E."/>
            <person name="Kuo A."/>
            <person name="Drula E."/>
            <person name="Kohler A."/>
            <person name="Sanchez-Garcia M."/>
            <person name="Morin E."/>
            <person name="Andreopoulos B."/>
            <person name="Barry K.W."/>
            <person name="Bonito G."/>
            <person name="Buee M."/>
            <person name="Carver A."/>
            <person name="Chen C."/>
            <person name="Cichocki N."/>
            <person name="Clum A."/>
            <person name="Culley D."/>
            <person name="Crous P.W."/>
            <person name="Fauchery L."/>
            <person name="Girlanda M."/>
            <person name="Hayes R.D."/>
            <person name="Keri Z."/>
            <person name="LaButti K."/>
            <person name="Lipzen A."/>
            <person name="Lombard V."/>
            <person name="Magnuson J."/>
            <person name="Maillard F."/>
            <person name="Murat C."/>
            <person name="Nolan M."/>
            <person name="Ohm R.A."/>
            <person name="Pangilinan J."/>
            <person name="Pereira M.F."/>
            <person name="Perotto S."/>
            <person name="Peter M."/>
            <person name="Pfister S."/>
            <person name="Riley R."/>
            <person name="Sitrit Y."/>
            <person name="Stielow J.B."/>
            <person name="Szollosi G."/>
            <person name="Zifcakova L."/>
            <person name="Stursova M."/>
            <person name="Spatafora J.W."/>
            <person name="Tedersoo L."/>
            <person name="Vaario L.M."/>
            <person name="Yamada A."/>
            <person name="Yan M."/>
            <person name="Wang P."/>
            <person name="Xu J."/>
            <person name="Bruns T."/>
            <person name="Baldrian P."/>
            <person name="Vilgalys R."/>
            <person name="Dunand C."/>
            <person name="Henrissat B."/>
            <person name="Grigoriev I.V."/>
            <person name="Hibbett D."/>
            <person name="Nagy L.G."/>
            <person name="Martin F.M."/>
        </authorList>
    </citation>
    <scope>NUCLEOTIDE SEQUENCE</scope>
    <source>
        <strain evidence="1">BED1</strain>
    </source>
</reference>
<evidence type="ECO:0000313" key="2">
    <source>
        <dbReference type="Proteomes" id="UP001194468"/>
    </source>
</evidence>
<dbReference type="Proteomes" id="UP001194468">
    <property type="component" value="Unassembled WGS sequence"/>
</dbReference>
<comment type="caution">
    <text evidence="1">The sequence shown here is derived from an EMBL/GenBank/DDBJ whole genome shotgun (WGS) entry which is preliminary data.</text>
</comment>
<protein>
    <submittedName>
        <fullName evidence="1">Uncharacterized protein</fullName>
    </submittedName>
</protein>
<organism evidence="1 2">
    <name type="scientific">Boletus edulis BED1</name>
    <dbReference type="NCBI Taxonomy" id="1328754"/>
    <lineage>
        <taxon>Eukaryota</taxon>
        <taxon>Fungi</taxon>
        <taxon>Dikarya</taxon>
        <taxon>Basidiomycota</taxon>
        <taxon>Agaricomycotina</taxon>
        <taxon>Agaricomycetes</taxon>
        <taxon>Agaricomycetidae</taxon>
        <taxon>Boletales</taxon>
        <taxon>Boletineae</taxon>
        <taxon>Boletaceae</taxon>
        <taxon>Boletoideae</taxon>
        <taxon>Boletus</taxon>
    </lineage>
</organism>
<name>A0AAD4C902_BOLED</name>
<reference evidence="1" key="1">
    <citation type="submission" date="2019-10" db="EMBL/GenBank/DDBJ databases">
        <authorList>
            <consortium name="DOE Joint Genome Institute"/>
            <person name="Kuo A."/>
            <person name="Miyauchi S."/>
            <person name="Kiss E."/>
            <person name="Drula E."/>
            <person name="Kohler A."/>
            <person name="Sanchez-Garcia M."/>
            <person name="Andreopoulos B."/>
            <person name="Barry K.W."/>
            <person name="Bonito G."/>
            <person name="Buee M."/>
            <person name="Carver A."/>
            <person name="Chen C."/>
            <person name="Cichocki N."/>
            <person name="Clum A."/>
            <person name="Culley D."/>
            <person name="Crous P.W."/>
            <person name="Fauchery L."/>
            <person name="Girlanda M."/>
            <person name="Hayes R."/>
            <person name="Keri Z."/>
            <person name="LaButti K."/>
            <person name="Lipzen A."/>
            <person name="Lombard V."/>
            <person name="Magnuson J."/>
            <person name="Maillard F."/>
            <person name="Morin E."/>
            <person name="Murat C."/>
            <person name="Nolan M."/>
            <person name="Ohm R."/>
            <person name="Pangilinan J."/>
            <person name="Pereira M."/>
            <person name="Perotto S."/>
            <person name="Peter M."/>
            <person name="Riley R."/>
            <person name="Sitrit Y."/>
            <person name="Stielow B."/>
            <person name="Szollosi G."/>
            <person name="Zifcakova L."/>
            <person name="Stursova M."/>
            <person name="Spatafora J.W."/>
            <person name="Tedersoo L."/>
            <person name="Vaario L.-M."/>
            <person name="Yamada A."/>
            <person name="Yan M."/>
            <person name="Wang P."/>
            <person name="Xu J."/>
            <person name="Bruns T."/>
            <person name="Baldrian P."/>
            <person name="Vilgalys R."/>
            <person name="Henrissat B."/>
            <person name="Grigoriev I.V."/>
            <person name="Hibbett D."/>
            <person name="Nagy L.G."/>
            <person name="Martin F.M."/>
        </authorList>
    </citation>
    <scope>NUCLEOTIDE SEQUENCE</scope>
    <source>
        <strain evidence="1">BED1</strain>
    </source>
</reference>
<accession>A0AAD4C902</accession>
<proteinExistence type="predicted"/>
<keyword evidence="2" id="KW-1185">Reference proteome</keyword>
<gene>
    <name evidence="1" type="ORF">L210DRAFT_810374</name>
</gene>
<dbReference type="AlphaFoldDB" id="A0AAD4C902"/>
<feature type="non-terminal residue" evidence="1">
    <location>
        <position position="1"/>
    </location>
</feature>
<evidence type="ECO:0000313" key="1">
    <source>
        <dbReference type="EMBL" id="KAF8451138.1"/>
    </source>
</evidence>